<evidence type="ECO:0000259" key="7">
    <source>
        <dbReference type="PROSITE" id="PS50850"/>
    </source>
</evidence>
<dbReference type="InterPro" id="IPR020846">
    <property type="entry name" value="MFS_dom"/>
</dbReference>
<feature type="transmembrane region" description="Helical" evidence="6">
    <location>
        <begin position="123"/>
        <end position="141"/>
    </location>
</feature>
<dbReference type="InterPro" id="IPR011701">
    <property type="entry name" value="MFS"/>
</dbReference>
<name>A0AAD6MUB7_9EURO</name>
<keyword evidence="4 6" id="KW-0472">Membrane</keyword>
<gene>
    <name evidence="8" type="ORF">N7493_007564</name>
</gene>
<dbReference type="PANTHER" id="PTHR23501">
    <property type="entry name" value="MAJOR FACILITATOR SUPERFAMILY"/>
    <property type="match status" value="1"/>
</dbReference>
<feature type="transmembrane region" description="Helical" evidence="6">
    <location>
        <begin position="253"/>
        <end position="273"/>
    </location>
</feature>
<evidence type="ECO:0000256" key="5">
    <source>
        <dbReference type="SAM" id="MobiDB-lite"/>
    </source>
</evidence>
<feature type="domain" description="Major facilitator superfamily (MFS) profile" evidence="7">
    <location>
        <begin position="26"/>
        <end position="525"/>
    </location>
</feature>
<dbReference type="Proteomes" id="UP001215712">
    <property type="component" value="Unassembled WGS sequence"/>
</dbReference>
<keyword evidence="2 6" id="KW-0812">Transmembrane</keyword>
<feature type="transmembrane region" description="Helical" evidence="6">
    <location>
        <begin position="92"/>
        <end position="111"/>
    </location>
</feature>
<feature type="transmembrane region" description="Helical" evidence="6">
    <location>
        <begin position="340"/>
        <end position="358"/>
    </location>
</feature>
<comment type="subcellular location">
    <subcellularLocation>
        <location evidence="1">Membrane</location>
        <topology evidence="1">Multi-pass membrane protein</topology>
    </subcellularLocation>
</comment>
<feature type="transmembrane region" description="Helical" evidence="6">
    <location>
        <begin position="397"/>
        <end position="418"/>
    </location>
</feature>
<feature type="transmembrane region" description="Helical" evidence="6">
    <location>
        <begin position="178"/>
        <end position="200"/>
    </location>
</feature>
<evidence type="ECO:0000256" key="6">
    <source>
        <dbReference type="SAM" id="Phobius"/>
    </source>
</evidence>
<dbReference type="InterPro" id="IPR036259">
    <property type="entry name" value="MFS_trans_sf"/>
</dbReference>
<accession>A0AAD6MUB7</accession>
<reference evidence="8" key="1">
    <citation type="journal article" date="2023" name="IMA Fungus">
        <title>Comparative genomic study of the Penicillium genus elucidates a diverse pangenome and 15 lateral gene transfer events.</title>
        <authorList>
            <person name="Petersen C."/>
            <person name="Sorensen T."/>
            <person name="Nielsen M.R."/>
            <person name="Sondergaard T.E."/>
            <person name="Sorensen J.L."/>
            <person name="Fitzpatrick D.A."/>
            <person name="Frisvad J.C."/>
            <person name="Nielsen K.L."/>
        </authorList>
    </citation>
    <scope>NUCLEOTIDE SEQUENCE</scope>
    <source>
        <strain evidence="8">IBT 17514</strain>
    </source>
</reference>
<feature type="transmembrane region" description="Helical" evidence="6">
    <location>
        <begin position="221"/>
        <end position="241"/>
    </location>
</feature>
<feature type="transmembrane region" description="Helical" evidence="6">
    <location>
        <begin position="23"/>
        <end position="51"/>
    </location>
</feature>
<dbReference type="Pfam" id="PF07690">
    <property type="entry name" value="MFS_1"/>
    <property type="match status" value="1"/>
</dbReference>
<feature type="transmembrane region" description="Helical" evidence="6">
    <location>
        <begin position="63"/>
        <end position="80"/>
    </location>
</feature>
<evidence type="ECO:0000313" key="9">
    <source>
        <dbReference type="Proteomes" id="UP001215712"/>
    </source>
</evidence>
<sequence length="548" mass="60052">MAVPNGEASTLNNESQYLRGWKLFGLTFSLLASLYLVNLESTIISTSLVAIAEDFQSFNKTSWFVTAYIMTYTGFIVLWNRISDTWGMKGPFISALCIFLAFSLGCGLAQTETQLIICRAFQGLGGGGTYTLVMLSVYQLVPQQRLPVWSGMVAITISLATLTGPIIGGALANSDWRWIFYLNLPPGGLIVILLFLSMPGDFLAAKAVHNKEKVRISPVRFLWDMDILGVLLLSAGSFFLITVLDETNSQFAWSSPTAIVLVVMSAIFWALFFTWEFYPQYRKEQFRPLLPKRLLCNAPLLGILFTSFVVGVPYNTIAVYLPQRFQILMGDTPLVSGLRLVAYTGVTALSSSIAIVLSTKFQVPFIYILALSAAFSIIGSVLLSTLPESNYFPAAGYGYEVLTGCGMGIAYGIAIFAVPYLIDGEDLAEASGAAVQMRYLGNAIGVAISSNILNGRFKAKMSGIVGPDMAQRLLQDPDRLKDLTPSIRHSALQNFAQSYKAQFQVLIGFGVAQFVITFMLWRRKGPQLRPKASPESHESVVSDQDTIA</sequence>
<reference evidence="8" key="2">
    <citation type="submission" date="2023-01" db="EMBL/GenBank/DDBJ databases">
        <authorList>
            <person name="Petersen C."/>
        </authorList>
    </citation>
    <scope>NUCLEOTIDE SEQUENCE</scope>
    <source>
        <strain evidence="8">IBT 17514</strain>
    </source>
</reference>
<protein>
    <submittedName>
        <fullName evidence="8">Major facilitator superfamily domain-containing protein</fullName>
    </submittedName>
</protein>
<dbReference type="GO" id="GO:0005886">
    <property type="term" value="C:plasma membrane"/>
    <property type="evidence" value="ECO:0007669"/>
    <property type="project" value="TreeGrafter"/>
</dbReference>
<dbReference type="Gene3D" id="1.20.1720.10">
    <property type="entry name" value="Multidrug resistance protein D"/>
    <property type="match status" value="1"/>
</dbReference>
<feature type="transmembrane region" description="Helical" evidence="6">
    <location>
        <begin position="501"/>
        <end position="521"/>
    </location>
</feature>
<dbReference type="GO" id="GO:0022857">
    <property type="term" value="F:transmembrane transporter activity"/>
    <property type="evidence" value="ECO:0007669"/>
    <property type="project" value="InterPro"/>
</dbReference>
<evidence type="ECO:0000256" key="1">
    <source>
        <dbReference type="ARBA" id="ARBA00004141"/>
    </source>
</evidence>
<dbReference type="Gene3D" id="1.20.1250.20">
    <property type="entry name" value="MFS general substrate transporter like domains"/>
    <property type="match status" value="1"/>
</dbReference>
<dbReference type="PANTHER" id="PTHR23501:SF43">
    <property type="entry name" value="MULTIDRUG TRANSPORTER, PUTATIVE (AFU_ORTHOLOGUE AFUA_6G03040)-RELATED"/>
    <property type="match status" value="1"/>
</dbReference>
<dbReference type="SUPFAM" id="SSF103473">
    <property type="entry name" value="MFS general substrate transporter"/>
    <property type="match status" value="2"/>
</dbReference>
<evidence type="ECO:0000256" key="4">
    <source>
        <dbReference type="ARBA" id="ARBA00023136"/>
    </source>
</evidence>
<feature type="transmembrane region" description="Helical" evidence="6">
    <location>
        <begin position="294"/>
        <end position="320"/>
    </location>
</feature>
<dbReference type="EMBL" id="JAQJAN010000011">
    <property type="protein sequence ID" value="KAJ5719109.1"/>
    <property type="molecule type" value="Genomic_DNA"/>
</dbReference>
<feature type="transmembrane region" description="Helical" evidence="6">
    <location>
        <begin position="148"/>
        <end position="172"/>
    </location>
</feature>
<keyword evidence="9" id="KW-1185">Reference proteome</keyword>
<evidence type="ECO:0000256" key="2">
    <source>
        <dbReference type="ARBA" id="ARBA00022692"/>
    </source>
</evidence>
<comment type="caution">
    <text evidence="8">The sequence shown here is derived from an EMBL/GenBank/DDBJ whole genome shotgun (WGS) entry which is preliminary data.</text>
</comment>
<proteinExistence type="predicted"/>
<keyword evidence="3 6" id="KW-1133">Transmembrane helix</keyword>
<feature type="transmembrane region" description="Helical" evidence="6">
    <location>
        <begin position="365"/>
        <end position="385"/>
    </location>
</feature>
<evidence type="ECO:0000313" key="8">
    <source>
        <dbReference type="EMBL" id="KAJ5719109.1"/>
    </source>
</evidence>
<dbReference type="AlphaFoldDB" id="A0AAD6MUB7"/>
<organism evidence="8 9">
    <name type="scientific">Penicillium malachiteum</name>
    <dbReference type="NCBI Taxonomy" id="1324776"/>
    <lineage>
        <taxon>Eukaryota</taxon>
        <taxon>Fungi</taxon>
        <taxon>Dikarya</taxon>
        <taxon>Ascomycota</taxon>
        <taxon>Pezizomycotina</taxon>
        <taxon>Eurotiomycetes</taxon>
        <taxon>Eurotiomycetidae</taxon>
        <taxon>Eurotiales</taxon>
        <taxon>Aspergillaceae</taxon>
        <taxon>Penicillium</taxon>
    </lineage>
</organism>
<feature type="region of interest" description="Disordered" evidence="5">
    <location>
        <begin position="527"/>
        <end position="548"/>
    </location>
</feature>
<dbReference type="PROSITE" id="PS50850">
    <property type="entry name" value="MFS"/>
    <property type="match status" value="1"/>
</dbReference>
<evidence type="ECO:0000256" key="3">
    <source>
        <dbReference type="ARBA" id="ARBA00022989"/>
    </source>
</evidence>